<dbReference type="InterPro" id="IPR006260">
    <property type="entry name" value="TonB/TolA_C"/>
</dbReference>
<sequence length="406" mass="43297">MAHDVSLTYARFDHMPPAALALTALLHVAVGLALYWISPLRPVESFENAIEVSMEAPAPLPPIPEAKPEAPPTPPPAASAPPSPPPSPPPPQAAPPTPTPAPTRPAPPMRLGLPPPAAEPSKDSRDVAGAEKPATQATDIPTPDKTAQEGSREEAGKEEPRPEAKEEPKPEPKPEPPAEARRPEPEPPPQQQQALAQPEPTPPPPPPPPSLEQALPPLEAPPPPVTERDVPKPLPVPRPAPPQQAVRPPPPPPPPAPRPAPQPPAHTQPAPRPSPLGAPPARGAESQSAARPSSPTFQNPADRYGQKQAQEQYLWQVMRRISQFPYVPKDTGPVRTTGTVLTRVTIARDGRLLDVAIERSSGLPSLDSGVIETIRRASPYPPLPADITGDRHTFQLPVSFNFHQQR</sequence>
<evidence type="ECO:0000313" key="8">
    <source>
        <dbReference type="EMBL" id="MBU8873168.1"/>
    </source>
</evidence>
<feature type="transmembrane region" description="Helical" evidence="6">
    <location>
        <begin position="18"/>
        <end position="37"/>
    </location>
</feature>
<keyword evidence="4 6" id="KW-0472">Membrane</keyword>
<dbReference type="Proteomes" id="UP000727907">
    <property type="component" value="Unassembled WGS sequence"/>
</dbReference>
<evidence type="ECO:0000256" key="2">
    <source>
        <dbReference type="ARBA" id="ARBA00022692"/>
    </source>
</evidence>
<keyword evidence="9" id="KW-1185">Reference proteome</keyword>
<evidence type="ECO:0000256" key="1">
    <source>
        <dbReference type="ARBA" id="ARBA00004167"/>
    </source>
</evidence>
<proteinExistence type="predicted"/>
<organism evidence="8 9">
    <name type="scientific">Reyranella humidisoli</name>
    <dbReference type="NCBI Taxonomy" id="2849149"/>
    <lineage>
        <taxon>Bacteria</taxon>
        <taxon>Pseudomonadati</taxon>
        <taxon>Pseudomonadota</taxon>
        <taxon>Alphaproteobacteria</taxon>
        <taxon>Hyphomicrobiales</taxon>
        <taxon>Reyranellaceae</taxon>
        <taxon>Reyranella</taxon>
    </lineage>
</organism>
<accession>A0ABS6IIR3</accession>
<reference evidence="8 9" key="1">
    <citation type="submission" date="2021-06" db="EMBL/GenBank/DDBJ databases">
        <authorList>
            <person name="Lee D.H."/>
        </authorList>
    </citation>
    <scope>NUCLEOTIDE SEQUENCE [LARGE SCALE GENOMIC DNA]</scope>
    <source>
        <strain evidence="8 9">MMS21-HV4-11</strain>
    </source>
</reference>
<feature type="domain" description="TonB C-terminal" evidence="7">
    <location>
        <begin position="312"/>
        <end position="406"/>
    </location>
</feature>
<dbReference type="RefSeq" id="WP_216957430.1">
    <property type="nucleotide sequence ID" value="NZ_JAHOPB010000001.1"/>
</dbReference>
<evidence type="ECO:0000313" key="9">
    <source>
        <dbReference type="Proteomes" id="UP000727907"/>
    </source>
</evidence>
<keyword evidence="3 6" id="KW-1133">Transmembrane helix</keyword>
<comment type="subcellular location">
    <subcellularLocation>
        <location evidence="1">Membrane</location>
        <topology evidence="1">Single-pass membrane protein</topology>
    </subcellularLocation>
</comment>
<feature type="region of interest" description="Disordered" evidence="5">
    <location>
        <begin position="59"/>
        <end position="307"/>
    </location>
</feature>
<dbReference type="NCBIfam" id="TIGR01352">
    <property type="entry name" value="tonB_Cterm"/>
    <property type="match status" value="1"/>
</dbReference>
<dbReference type="PROSITE" id="PS52015">
    <property type="entry name" value="TONB_CTD"/>
    <property type="match status" value="1"/>
</dbReference>
<evidence type="ECO:0000256" key="5">
    <source>
        <dbReference type="SAM" id="MobiDB-lite"/>
    </source>
</evidence>
<comment type="caution">
    <text evidence="8">The sequence shown here is derived from an EMBL/GenBank/DDBJ whole genome shotgun (WGS) entry which is preliminary data.</text>
</comment>
<protein>
    <submittedName>
        <fullName evidence="8">Energy transducer TonB</fullName>
    </submittedName>
</protein>
<feature type="compositionally biased region" description="Pro residues" evidence="5">
    <location>
        <begin position="59"/>
        <end position="118"/>
    </location>
</feature>
<evidence type="ECO:0000256" key="4">
    <source>
        <dbReference type="ARBA" id="ARBA00023136"/>
    </source>
</evidence>
<feature type="compositionally biased region" description="Basic and acidic residues" evidence="5">
    <location>
        <begin position="120"/>
        <end position="129"/>
    </location>
</feature>
<gene>
    <name evidence="8" type="ORF">KQ910_05305</name>
</gene>
<dbReference type="EMBL" id="JAHOPB010000001">
    <property type="protein sequence ID" value="MBU8873168.1"/>
    <property type="molecule type" value="Genomic_DNA"/>
</dbReference>
<name>A0ABS6IIR3_9HYPH</name>
<feature type="compositionally biased region" description="Pro residues" evidence="5">
    <location>
        <begin position="199"/>
        <end position="210"/>
    </location>
</feature>
<keyword evidence="2 6" id="KW-0812">Transmembrane</keyword>
<dbReference type="InterPro" id="IPR037682">
    <property type="entry name" value="TonB_C"/>
</dbReference>
<feature type="compositionally biased region" description="Polar residues" evidence="5">
    <location>
        <begin position="285"/>
        <end position="299"/>
    </location>
</feature>
<evidence type="ECO:0000256" key="3">
    <source>
        <dbReference type="ARBA" id="ARBA00022989"/>
    </source>
</evidence>
<feature type="compositionally biased region" description="Basic and acidic residues" evidence="5">
    <location>
        <begin position="146"/>
        <end position="185"/>
    </location>
</feature>
<evidence type="ECO:0000259" key="7">
    <source>
        <dbReference type="PROSITE" id="PS52015"/>
    </source>
</evidence>
<evidence type="ECO:0000256" key="6">
    <source>
        <dbReference type="SAM" id="Phobius"/>
    </source>
</evidence>
<dbReference type="Pfam" id="PF13103">
    <property type="entry name" value="TonB_2"/>
    <property type="match status" value="1"/>
</dbReference>
<feature type="compositionally biased region" description="Pro residues" evidence="5">
    <location>
        <begin position="232"/>
        <end position="278"/>
    </location>
</feature>